<reference evidence="1" key="1">
    <citation type="submission" date="2022-07" db="EMBL/GenBank/DDBJ databases">
        <title>Taxonomy of Aspergillus series Nigri: significant species reduction supported by multi-species coalescent approaches.</title>
        <authorList>
            <person name="Bian C."/>
            <person name="Kusuya Y."/>
            <person name="Sklenar F."/>
            <person name="D'hooge E."/>
            <person name="Yaguchi T."/>
            <person name="Takahashi H."/>
            <person name="Hubka V."/>
        </authorList>
    </citation>
    <scope>NUCLEOTIDE SEQUENCE</scope>
    <source>
        <strain evidence="1">CBS 733.88</strain>
    </source>
</reference>
<protein>
    <submittedName>
        <fullName evidence="1">Uncharacterized protein</fullName>
    </submittedName>
</protein>
<sequence length="548" mass="62344">MPQALENLPPEILHMILGHLGIECCSTDKLEWADAHFRRSQQKPNQPSWSSLKLQPLLSLCLVSKRLCHAVQPILCRNFAPGYGDSWHSRLYTWDGRLLSSLRTVARRRDLAKFVKRIHILPHLLQASREAVEKEKRNRQRMWEEYIRGLPQDERLRLPSEPPTCPISVSDHLQPPQPELRQAIGEEEACDTLREVAIALSLNAPEQRVAAKDLVTLLIAALPKLEHCSLFLGPPSYMMSVTSAALLTAELSQLPLRTLSLSVLRTEEKRFDLDRNVRLLFEVSPCLETLNLHKCYGIHQQQQQAATLPLRPRLKHIRITCSRLNEQGLTLILNSCNNLCSFTYEAGPHFVDDGSAGQWDCSDHFRLRSAARYLTRHHHHRKTLQSVHIDLRNRGGDPVTTPSPFSFRELTALKHLFLNLDEFHSMFFLHPGTDDSTILTKVLPDGLSSVHLAGRIGEDLPRLERGLLGLAEAAVEGRFQHLKEVRWDINARLHTEDAVRALFAVAGIDFAYDSWPESRMSAYHGDSIPPANFENQYHAFPDCEDDDL</sequence>
<evidence type="ECO:0000313" key="1">
    <source>
        <dbReference type="EMBL" id="GKZ19894.1"/>
    </source>
</evidence>
<proteinExistence type="predicted"/>
<name>A0A9W6DJU2_9EURO</name>
<dbReference type="AlphaFoldDB" id="A0A9W6DJU2"/>
<comment type="caution">
    <text evidence="1">The sequence shown here is derived from an EMBL/GenBank/DDBJ whole genome shotgun (WGS) entry which is preliminary data.</text>
</comment>
<dbReference type="Proteomes" id="UP001143548">
    <property type="component" value="Unassembled WGS sequence"/>
</dbReference>
<evidence type="ECO:0000313" key="2">
    <source>
        <dbReference type="Proteomes" id="UP001143548"/>
    </source>
</evidence>
<accession>A0A9W6DJU2</accession>
<organism evidence="1 2">
    <name type="scientific">Aspergillus brasiliensis</name>
    <dbReference type="NCBI Taxonomy" id="319629"/>
    <lineage>
        <taxon>Eukaryota</taxon>
        <taxon>Fungi</taxon>
        <taxon>Dikarya</taxon>
        <taxon>Ascomycota</taxon>
        <taxon>Pezizomycotina</taxon>
        <taxon>Eurotiomycetes</taxon>
        <taxon>Eurotiomycetidae</taxon>
        <taxon>Eurotiales</taxon>
        <taxon>Aspergillaceae</taxon>
        <taxon>Aspergillus</taxon>
        <taxon>Aspergillus subgen. Circumdati</taxon>
    </lineage>
</organism>
<dbReference type="EMBL" id="BROQ01000023">
    <property type="protein sequence ID" value="GKZ19894.1"/>
    <property type="molecule type" value="Genomic_DNA"/>
</dbReference>
<dbReference type="InterPro" id="IPR032675">
    <property type="entry name" value="LRR_dom_sf"/>
</dbReference>
<dbReference type="Gene3D" id="3.80.10.10">
    <property type="entry name" value="Ribonuclease Inhibitor"/>
    <property type="match status" value="1"/>
</dbReference>
<gene>
    <name evidence="1" type="ORF">AbraCBS73388_004955</name>
</gene>